<dbReference type="SUPFAM" id="SSF109854">
    <property type="entry name" value="DinB/YfiT-like putative metalloenzymes"/>
    <property type="match status" value="1"/>
</dbReference>
<dbReference type="Proteomes" id="UP000277671">
    <property type="component" value="Unassembled WGS sequence"/>
</dbReference>
<dbReference type="NCBIfam" id="TIGR03084">
    <property type="entry name" value="TIGR03084 family metal-binding protein"/>
    <property type="match status" value="1"/>
</dbReference>
<evidence type="ECO:0000313" key="4">
    <source>
        <dbReference type="EMBL" id="RKR89583.1"/>
    </source>
</evidence>
<dbReference type="NCBIfam" id="TIGR03083">
    <property type="entry name" value="maleylpyruvate isomerase family mycothiol-dependent enzyme"/>
    <property type="match status" value="1"/>
</dbReference>
<sequence length="290" mass="30628">MVDLSQLLTDLDEESAEVDALVADRPAVDWAEPTPAPGWSIAHQIAHLAWTDQVALMAATDVPAFYASLQHAATDPGGFVDRGANELLDEVMATAAPGGALDRAGAPAALLRRWRSGRAALATALAAVPAGNRLPWYGTQMSPASMATARIMETWAHGQDIADTLGLSRTPSRRLRHVAYLGVRTLGHSFAAHGRATPNVPVRVELRAPDGDEWVFGPADAANRVAGPALDFCLLVTQRRHRTDLALVATGQVADEWLDVAQAFAGPPGPGREPGSGRDAARSRRAGVQP</sequence>
<dbReference type="GO" id="GO:0046872">
    <property type="term" value="F:metal ion binding"/>
    <property type="evidence" value="ECO:0007669"/>
    <property type="project" value="InterPro"/>
</dbReference>
<feature type="domain" description="tRNA wybutosine-synthesis" evidence="2">
    <location>
        <begin position="200"/>
        <end position="245"/>
    </location>
</feature>
<comment type="caution">
    <text evidence="4">The sequence shown here is derived from an EMBL/GenBank/DDBJ whole genome shotgun (WGS) entry which is preliminary data.</text>
</comment>
<dbReference type="Pfam" id="PF11716">
    <property type="entry name" value="MDMPI_N"/>
    <property type="match status" value="1"/>
</dbReference>
<organism evidence="4 5">
    <name type="scientific">Micromonospora pisi</name>
    <dbReference type="NCBI Taxonomy" id="589240"/>
    <lineage>
        <taxon>Bacteria</taxon>
        <taxon>Bacillati</taxon>
        <taxon>Actinomycetota</taxon>
        <taxon>Actinomycetes</taxon>
        <taxon>Micromonosporales</taxon>
        <taxon>Micromonosporaceae</taxon>
        <taxon>Micromonospora</taxon>
    </lineage>
</organism>
<dbReference type="InterPro" id="IPR017518">
    <property type="entry name" value="CHP03084"/>
</dbReference>
<evidence type="ECO:0000256" key="1">
    <source>
        <dbReference type="SAM" id="MobiDB-lite"/>
    </source>
</evidence>
<evidence type="ECO:0000313" key="5">
    <source>
        <dbReference type="Proteomes" id="UP000277671"/>
    </source>
</evidence>
<dbReference type="InterPro" id="IPR024344">
    <property type="entry name" value="MDMPI_metal-binding"/>
</dbReference>
<dbReference type="Pfam" id="PF08608">
    <property type="entry name" value="Wyosine_form"/>
    <property type="match status" value="1"/>
</dbReference>
<keyword evidence="5" id="KW-1185">Reference proteome</keyword>
<protein>
    <submittedName>
        <fullName evidence="4">Uncharacterized protein (TIGR03084 family)</fullName>
    </submittedName>
</protein>
<feature type="domain" description="Mycothiol-dependent maleylpyruvate isomerase metal-binding" evidence="3">
    <location>
        <begin position="11"/>
        <end position="162"/>
    </location>
</feature>
<dbReference type="OrthoDB" id="113180at2"/>
<dbReference type="InterPro" id="IPR017517">
    <property type="entry name" value="Maleyloyr_isom"/>
</dbReference>
<gene>
    <name evidence="4" type="ORF">BDK92_3938</name>
</gene>
<proteinExistence type="predicted"/>
<dbReference type="AlphaFoldDB" id="A0A495JKZ3"/>
<dbReference type="Gene3D" id="1.20.120.450">
    <property type="entry name" value="dinb family like domain"/>
    <property type="match status" value="1"/>
</dbReference>
<evidence type="ECO:0000259" key="2">
    <source>
        <dbReference type="Pfam" id="PF08608"/>
    </source>
</evidence>
<accession>A0A495JKZ3</accession>
<name>A0A495JKZ3_9ACTN</name>
<evidence type="ECO:0000259" key="3">
    <source>
        <dbReference type="Pfam" id="PF11716"/>
    </source>
</evidence>
<dbReference type="RefSeq" id="WP_121158001.1">
    <property type="nucleotide sequence ID" value="NZ_RBKT01000001.1"/>
</dbReference>
<dbReference type="InterPro" id="IPR034660">
    <property type="entry name" value="DinB/YfiT-like"/>
</dbReference>
<dbReference type="InterPro" id="IPR013917">
    <property type="entry name" value="tRNA_wybutosine-synth"/>
</dbReference>
<dbReference type="EMBL" id="RBKT01000001">
    <property type="protein sequence ID" value="RKR89583.1"/>
    <property type="molecule type" value="Genomic_DNA"/>
</dbReference>
<reference evidence="4 5" key="1">
    <citation type="submission" date="2018-10" db="EMBL/GenBank/DDBJ databases">
        <title>Sequencing the genomes of 1000 actinobacteria strains.</title>
        <authorList>
            <person name="Klenk H.-P."/>
        </authorList>
    </citation>
    <scope>NUCLEOTIDE SEQUENCE [LARGE SCALE GENOMIC DNA]</scope>
    <source>
        <strain evidence="4 5">DSM 45175</strain>
    </source>
</reference>
<feature type="region of interest" description="Disordered" evidence="1">
    <location>
        <begin position="264"/>
        <end position="290"/>
    </location>
</feature>